<dbReference type="OrthoDB" id="2514702at2"/>
<gene>
    <name evidence="3" type="ORF">CCO03_11710</name>
</gene>
<evidence type="ECO:0000313" key="3">
    <source>
        <dbReference type="EMBL" id="ARU05256.1"/>
    </source>
</evidence>
<accession>A0A1Y0ENT9</accession>
<feature type="domain" description="Signal transduction histidine kinase internal region" evidence="2">
    <location>
        <begin position="173"/>
        <end position="251"/>
    </location>
</feature>
<feature type="transmembrane region" description="Helical" evidence="1">
    <location>
        <begin position="79"/>
        <end position="98"/>
    </location>
</feature>
<dbReference type="InterPro" id="IPR036890">
    <property type="entry name" value="HATPase_C_sf"/>
</dbReference>
<evidence type="ECO:0000313" key="4">
    <source>
        <dbReference type="Proteomes" id="UP000196138"/>
    </source>
</evidence>
<dbReference type="GO" id="GO:0016020">
    <property type="term" value="C:membrane"/>
    <property type="evidence" value="ECO:0007669"/>
    <property type="project" value="InterPro"/>
</dbReference>
<dbReference type="Pfam" id="PF06580">
    <property type="entry name" value="His_kinase"/>
    <property type="match status" value="1"/>
</dbReference>
<proteinExistence type="predicted"/>
<feature type="transmembrane region" description="Helical" evidence="1">
    <location>
        <begin position="110"/>
        <end position="133"/>
    </location>
</feature>
<name>A0A1Y0ENT9_9BURK</name>
<dbReference type="Proteomes" id="UP000196138">
    <property type="component" value="Chromosome"/>
</dbReference>
<dbReference type="Gene3D" id="3.30.565.10">
    <property type="entry name" value="Histidine kinase-like ATPase, C-terminal domain"/>
    <property type="match status" value="1"/>
</dbReference>
<dbReference type="GO" id="GO:0000155">
    <property type="term" value="F:phosphorelay sensor kinase activity"/>
    <property type="evidence" value="ECO:0007669"/>
    <property type="project" value="InterPro"/>
</dbReference>
<dbReference type="KEGG" id="cser:CCO03_11710"/>
<dbReference type="SUPFAM" id="SSF55874">
    <property type="entry name" value="ATPase domain of HSP90 chaperone/DNA topoisomerase II/histidine kinase"/>
    <property type="match status" value="1"/>
</dbReference>
<keyword evidence="4" id="KW-1185">Reference proteome</keyword>
<keyword evidence="1" id="KW-0812">Transmembrane</keyword>
<dbReference type="PANTHER" id="PTHR34220">
    <property type="entry name" value="SENSOR HISTIDINE KINASE YPDA"/>
    <property type="match status" value="1"/>
</dbReference>
<keyword evidence="1" id="KW-1133">Transmembrane helix</keyword>
<organism evidence="3 4">
    <name type="scientific">Comamonas serinivorans</name>
    <dbReference type="NCBI Taxonomy" id="1082851"/>
    <lineage>
        <taxon>Bacteria</taxon>
        <taxon>Pseudomonadati</taxon>
        <taxon>Pseudomonadota</taxon>
        <taxon>Betaproteobacteria</taxon>
        <taxon>Burkholderiales</taxon>
        <taxon>Comamonadaceae</taxon>
        <taxon>Comamonas</taxon>
    </lineage>
</organism>
<reference evidence="3 4" key="1">
    <citation type="submission" date="2017-05" db="EMBL/GenBank/DDBJ databases">
        <authorList>
            <person name="Song R."/>
            <person name="Chenine A.L."/>
            <person name="Ruprecht R.M."/>
        </authorList>
    </citation>
    <scope>NUCLEOTIDE SEQUENCE [LARGE SCALE GENOMIC DNA]</scope>
    <source>
        <strain evidence="3 4">DSM 26136</strain>
    </source>
</reference>
<sequence length="383" mass="41420">MARFENGRLLTSRTPAKPVRDAARASGAADSVGVSSSVLLFDACHAGVVLRVVLAVELVVAVAAMFVTDEPWTWVTQVSLWTAGVLPGCLLWLVLACALKQGLARLPTWLQYACGAALGMLAGLFAVLGLYHLGLLAEVRGVAGACSGAMAAAVLMSDLQLRARGREPAAARARLAELQSRIRPHFLFNTLNSAIALIRESPRQAERVLEDLAELFRHVLGEARETTTLAAELDLAQRYLEIEQVRFGDRLRLHWHVDESAGEARLPPLVLQPLVENTIRHGVEPSVSGAQVWVSTQRRGDTVVIKVRNSLPGGAGQPGNGLALANVRERLALLHDVQSSFRAGLVATGVYEVRIRIPLEGGSTQWPVTRVQPRPDKHKEETP</sequence>
<keyword evidence="1" id="KW-0472">Membrane</keyword>
<feature type="transmembrane region" description="Helical" evidence="1">
    <location>
        <begin position="48"/>
        <end position="67"/>
    </location>
</feature>
<protein>
    <recommendedName>
        <fullName evidence="2">Signal transduction histidine kinase internal region domain-containing protein</fullName>
    </recommendedName>
</protein>
<dbReference type="EMBL" id="CP021455">
    <property type="protein sequence ID" value="ARU05256.1"/>
    <property type="molecule type" value="Genomic_DNA"/>
</dbReference>
<dbReference type="PANTHER" id="PTHR34220:SF7">
    <property type="entry name" value="SENSOR HISTIDINE KINASE YPDA"/>
    <property type="match status" value="1"/>
</dbReference>
<dbReference type="InterPro" id="IPR010559">
    <property type="entry name" value="Sig_transdc_His_kin_internal"/>
</dbReference>
<evidence type="ECO:0000259" key="2">
    <source>
        <dbReference type="Pfam" id="PF06580"/>
    </source>
</evidence>
<evidence type="ECO:0000256" key="1">
    <source>
        <dbReference type="SAM" id="Phobius"/>
    </source>
</evidence>
<dbReference type="AlphaFoldDB" id="A0A1Y0ENT9"/>
<dbReference type="InterPro" id="IPR050640">
    <property type="entry name" value="Bact_2-comp_sensor_kinase"/>
</dbReference>